<gene>
    <name evidence="2" type="ORF">ACFOZY_12030</name>
</gene>
<protein>
    <submittedName>
        <fullName evidence="2">Uncharacterized protein</fullName>
    </submittedName>
</protein>
<keyword evidence="3" id="KW-1185">Reference proteome</keyword>
<proteinExistence type="predicted"/>
<dbReference type="Proteomes" id="UP001595817">
    <property type="component" value="Unassembled WGS sequence"/>
</dbReference>
<feature type="transmembrane region" description="Helical" evidence="1">
    <location>
        <begin position="35"/>
        <end position="52"/>
    </location>
</feature>
<feature type="transmembrane region" description="Helical" evidence="1">
    <location>
        <begin position="6"/>
        <end position="26"/>
    </location>
</feature>
<keyword evidence="1" id="KW-0472">Membrane</keyword>
<name>A0ABV8X6U7_9LACT</name>
<keyword evidence="1" id="KW-0812">Transmembrane</keyword>
<dbReference type="RefSeq" id="WP_378155755.1">
    <property type="nucleotide sequence ID" value="NZ_JBHSEC010000019.1"/>
</dbReference>
<evidence type="ECO:0000313" key="2">
    <source>
        <dbReference type="EMBL" id="MFC4411148.1"/>
    </source>
</evidence>
<accession>A0ABV8X6U7</accession>
<comment type="caution">
    <text evidence="2">The sequence shown here is derived from an EMBL/GenBank/DDBJ whole genome shotgun (WGS) entry which is preliminary data.</text>
</comment>
<sequence length="61" mass="6762">MTELITTFLTGLIGIIFTAVVLNFLIDDAAGEEKLILLFKMAVAIWILSFFLKTFGHSLSI</sequence>
<evidence type="ECO:0000256" key="1">
    <source>
        <dbReference type="SAM" id="Phobius"/>
    </source>
</evidence>
<reference evidence="3" key="1">
    <citation type="journal article" date="2019" name="Int. J. Syst. Evol. Microbiol.">
        <title>The Global Catalogue of Microorganisms (GCM) 10K type strain sequencing project: providing services to taxonomists for standard genome sequencing and annotation.</title>
        <authorList>
            <consortium name="The Broad Institute Genomics Platform"/>
            <consortium name="The Broad Institute Genome Sequencing Center for Infectious Disease"/>
            <person name="Wu L."/>
            <person name="Ma J."/>
        </authorList>
    </citation>
    <scope>NUCLEOTIDE SEQUENCE [LARGE SCALE GENOMIC DNA]</scope>
    <source>
        <strain evidence="3">CCUG 59778</strain>
    </source>
</reference>
<evidence type="ECO:0000313" key="3">
    <source>
        <dbReference type="Proteomes" id="UP001595817"/>
    </source>
</evidence>
<keyword evidence="1" id="KW-1133">Transmembrane helix</keyword>
<organism evidence="2 3">
    <name type="scientific">Chungangia koreensis</name>
    <dbReference type="NCBI Taxonomy" id="752657"/>
    <lineage>
        <taxon>Bacteria</taxon>
        <taxon>Bacillati</taxon>
        <taxon>Bacillota</taxon>
        <taxon>Bacilli</taxon>
        <taxon>Lactobacillales</taxon>
        <taxon>Chungangia</taxon>
    </lineage>
</organism>
<dbReference type="EMBL" id="JBHSEC010000019">
    <property type="protein sequence ID" value="MFC4411148.1"/>
    <property type="molecule type" value="Genomic_DNA"/>
</dbReference>